<dbReference type="GO" id="GO:0080019">
    <property type="term" value="F:alcohol-forming very long-chain fatty acyl-CoA reductase activity"/>
    <property type="evidence" value="ECO:0007669"/>
    <property type="project" value="InterPro"/>
</dbReference>
<sequence length="121" mass="13444">MISELNLNADAVLEYFKGKSILVTGSTGFLGKVLVEKILRVQPDVKKLFLLVRATDFEYATQRIQTEVKGREVFQALKEKHGNGFVDFIQAKVGSNPYAPFNLHCGALPAVLNPSIDDYMP</sequence>
<dbReference type="GO" id="GO:0035336">
    <property type="term" value="P:long-chain fatty-acyl-CoA metabolic process"/>
    <property type="evidence" value="ECO:0007669"/>
    <property type="project" value="TreeGrafter"/>
</dbReference>
<dbReference type="AlphaFoldDB" id="A0A3L6QF00"/>
<dbReference type="Proteomes" id="UP000275267">
    <property type="component" value="Unassembled WGS sequence"/>
</dbReference>
<comment type="catalytic activity">
    <reaction evidence="1">
        <text>a long-chain fatty acyl-CoA + 2 NADPH + 2 H(+) = a long-chain primary fatty alcohol + 2 NADP(+) + CoA</text>
        <dbReference type="Rhea" id="RHEA:52716"/>
        <dbReference type="ChEBI" id="CHEBI:15378"/>
        <dbReference type="ChEBI" id="CHEBI:57287"/>
        <dbReference type="ChEBI" id="CHEBI:57783"/>
        <dbReference type="ChEBI" id="CHEBI:58349"/>
        <dbReference type="ChEBI" id="CHEBI:77396"/>
        <dbReference type="ChEBI" id="CHEBI:83139"/>
        <dbReference type="EC" id="1.2.1.84"/>
    </reaction>
</comment>
<proteinExistence type="inferred from homology"/>
<evidence type="ECO:0000259" key="2">
    <source>
        <dbReference type="Pfam" id="PF07993"/>
    </source>
</evidence>
<evidence type="ECO:0000256" key="1">
    <source>
        <dbReference type="RuleBase" id="RU363097"/>
    </source>
</evidence>
<dbReference type="InterPro" id="IPR013120">
    <property type="entry name" value="FAR_NAD-bd"/>
</dbReference>
<dbReference type="SUPFAM" id="SSF51735">
    <property type="entry name" value="NAD(P)-binding Rossmann-fold domains"/>
    <property type="match status" value="1"/>
</dbReference>
<keyword evidence="1" id="KW-0443">Lipid metabolism</keyword>
<protein>
    <recommendedName>
        <fullName evidence="1">Fatty acyl-CoA reductase</fullName>
        <ecNumber evidence="1">1.2.1.84</ecNumber>
    </recommendedName>
</protein>
<keyword evidence="4" id="KW-1185">Reference proteome</keyword>
<name>A0A3L6QF00_PANMI</name>
<dbReference type="Pfam" id="PF07993">
    <property type="entry name" value="NAD_binding_4"/>
    <property type="match status" value="1"/>
</dbReference>
<dbReference type="InterPro" id="IPR036291">
    <property type="entry name" value="NAD(P)-bd_dom_sf"/>
</dbReference>
<dbReference type="OrthoDB" id="429813at2759"/>
<reference evidence="4" key="1">
    <citation type="journal article" date="2019" name="Nat. Commun.">
        <title>The genome of broomcorn millet.</title>
        <authorList>
            <person name="Zou C."/>
            <person name="Miki D."/>
            <person name="Li D."/>
            <person name="Tang Q."/>
            <person name="Xiao L."/>
            <person name="Rajput S."/>
            <person name="Deng P."/>
            <person name="Jia W."/>
            <person name="Huang R."/>
            <person name="Zhang M."/>
            <person name="Sun Y."/>
            <person name="Hu J."/>
            <person name="Fu X."/>
            <person name="Schnable P.S."/>
            <person name="Li F."/>
            <person name="Zhang H."/>
            <person name="Feng B."/>
            <person name="Zhu X."/>
            <person name="Liu R."/>
            <person name="Schnable J.C."/>
            <person name="Zhu J.-K."/>
            <person name="Zhang H."/>
        </authorList>
    </citation>
    <scope>NUCLEOTIDE SEQUENCE [LARGE SCALE GENOMIC DNA]</scope>
</reference>
<keyword evidence="1" id="KW-0444">Lipid biosynthesis</keyword>
<comment type="similarity">
    <text evidence="1">Belongs to the fatty acyl-CoA reductase family.</text>
</comment>
<organism evidence="3 4">
    <name type="scientific">Panicum miliaceum</name>
    <name type="common">Proso millet</name>
    <name type="synonym">Broomcorn millet</name>
    <dbReference type="NCBI Taxonomy" id="4540"/>
    <lineage>
        <taxon>Eukaryota</taxon>
        <taxon>Viridiplantae</taxon>
        <taxon>Streptophyta</taxon>
        <taxon>Embryophyta</taxon>
        <taxon>Tracheophyta</taxon>
        <taxon>Spermatophyta</taxon>
        <taxon>Magnoliopsida</taxon>
        <taxon>Liliopsida</taxon>
        <taxon>Poales</taxon>
        <taxon>Poaceae</taxon>
        <taxon>PACMAD clade</taxon>
        <taxon>Panicoideae</taxon>
        <taxon>Panicodae</taxon>
        <taxon>Paniceae</taxon>
        <taxon>Panicinae</taxon>
        <taxon>Panicum</taxon>
        <taxon>Panicum sect. Panicum</taxon>
    </lineage>
</organism>
<keyword evidence="1" id="KW-0521">NADP</keyword>
<keyword evidence="1" id="KW-0560">Oxidoreductase</keyword>
<dbReference type="GO" id="GO:0102965">
    <property type="term" value="F:alcohol-forming long-chain fatty acyl-CoA reductase activity"/>
    <property type="evidence" value="ECO:0007669"/>
    <property type="project" value="UniProtKB-EC"/>
</dbReference>
<dbReference type="EMBL" id="PQIB02000012">
    <property type="protein sequence ID" value="RLM78295.1"/>
    <property type="molecule type" value="Genomic_DNA"/>
</dbReference>
<dbReference type="STRING" id="4540.A0A3L6QF00"/>
<dbReference type="GO" id="GO:0010345">
    <property type="term" value="P:suberin biosynthetic process"/>
    <property type="evidence" value="ECO:0007669"/>
    <property type="project" value="TreeGrafter"/>
</dbReference>
<dbReference type="PANTHER" id="PTHR11011">
    <property type="entry name" value="MALE STERILITY PROTEIN 2-RELATED"/>
    <property type="match status" value="1"/>
</dbReference>
<accession>A0A3L6QF00</accession>
<feature type="domain" description="Thioester reductase (TE)" evidence="2">
    <location>
        <begin position="23"/>
        <end position="79"/>
    </location>
</feature>
<dbReference type="InterPro" id="IPR026055">
    <property type="entry name" value="FAR"/>
</dbReference>
<dbReference type="EC" id="1.2.1.84" evidence="1"/>
<dbReference type="Gene3D" id="3.40.50.720">
    <property type="entry name" value="NAD(P)-binding Rossmann-like Domain"/>
    <property type="match status" value="1"/>
</dbReference>
<dbReference type="PANTHER" id="PTHR11011:SF99">
    <property type="entry name" value="FATTY ACYL-COA REDUCTASE 3"/>
    <property type="match status" value="1"/>
</dbReference>
<evidence type="ECO:0000313" key="3">
    <source>
        <dbReference type="EMBL" id="RLM78295.1"/>
    </source>
</evidence>
<comment type="caution">
    <text evidence="3">The sequence shown here is derived from an EMBL/GenBank/DDBJ whole genome shotgun (WGS) entry which is preliminary data.</text>
</comment>
<evidence type="ECO:0000313" key="4">
    <source>
        <dbReference type="Proteomes" id="UP000275267"/>
    </source>
</evidence>
<comment type="function">
    <text evidence="1">Catalyzes the reduction of fatty acyl-CoA to fatty alcohols.</text>
</comment>
<gene>
    <name evidence="3" type="ORF">C2845_PM12G07710</name>
</gene>